<dbReference type="InParanoid" id="A0A7J8BYI6"/>
<keyword evidence="3" id="KW-1185">Reference proteome</keyword>
<accession>A0A7J8BYI6</accession>
<reference evidence="2 3" key="1">
    <citation type="journal article" date="2020" name="Nature">
        <title>Six reference-quality genomes reveal evolution of bat adaptations.</title>
        <authorList>
            <person name="Jebb D."/>
            <person name="Huang Z."/>
            <person name="Pippel M."/>
            <person name="Hughes G.M."/>
            <person name="Lavrichenko K."/>
            <person name="Devanna P."/>
            <person name="Winkler S."/>
            <person name="Jermiin L.S."/>
            <person name="Skirmuntt E.C."/>
            <person name="Katzourakis A."/>
            <person name="Burkitt-Gray L."/>
            <person name="Ray D.A."/>
            <person name="Sullivan K.A.M."/>
            <person name="Roscito J.G."/>
            <person name="Kirilenko B.M."/>
            <person name="Davalos L.M."/>
            <person name="Corthals A.P."/>
            <person name="Power M.L."/>
            <person name="Jones G."/>
            <person name="Ransome R.D."/>
            <person name="Dechmann D.K.N."/>
            <person name="Locatelli A.G."/>
            <person name="Puechmaille S.J."/>
            <person name="Fedrigo O."/>
            <person name="Jarvis E.D."/>
            <person name="Hiller M."/>
            <person name="Vernes S.C."/>
            <person name="Myers E.W."/>
            <person name="Teeling E.C."/>
        </authorList>
    </citation>
    <scope>NUCLEOTIDE SEQUENCE [LARGE SCALE GENOMIC DNA]</scope>
    <source>
        <strain evidence="2">MMolMol1</strain>
        <tissue evidence="2">Muscle</tissue>
    </source>
</reference>
<proteinExistence type="predicted"/>
<dbReference type="EMBL" id="JACASF010000022">
    <property type="protein sequence ID" value="KAF6403657.1"/>
    <property type="molecule type" value="Genomic_DNA"/>
</dbReference>
<evidence type="ECO:0000313" key="2">
    <source>
        <dbReference type="EMBL" id="KAF6403657.1"/>
    </source>
</evidence>
<evidence type="ECO:0000256" key="1">
    <source>
        <dbReference type="SAM" id="MobiDB-lite"/>
    </source>
</evidence>
<sequence length="170" mass="17875">MGIYNSVWPTRVGFGEGIRAQKGTSQPRTPGGRGLEPKREGWPGRACIPIRSPGRPGKSVSPALSTVSENVQLRSAQTHGARIAILTSSPGKTRSCWKSAGLDVSGARQSCGHEGSPSRRTEFLPLYPGCKHVEAQDAHSAPTDASEPGPRGLCVYAQLPDPAGLPLAEV</sequence>
<name>A0A7J8BYI6_MOLMO</name>
<comment type="caution">
    <text evidence="2">The sequence shown here is derived from an EMBL/GenBank/DDBJ whole genome shotgun (WGS) entry which is preliminary data.</text>
</comment>
<gene>
    <name evidence="2" type="ORF">HJG59_010057</name>
</gene>
<protein>
    <submittedName>
        <fullName evidence="2">Uncharacterized protein</fullName>
    </submittedName>
</protein>
<dbReference type="Proteomes" id="UP000550707">
    <property type="component" value="Unassembled WGS sequence"/>
</dbReference>
<feature type="region of interest" description="Disordered" evidence="1">
    <location>
        <begin position="15"/>
        <end position="64"/>
    </location>
</feature>
<evidence type="ECO:0000313" key="3">
    <source>
        <dbReference type="Proteomes" id="UP000550707"/>
    </source>
</evidence>
<dbReference type="AlphaFoldDB" id="A0A7J8BYI6"/>
<organism evidence="2 3">
    <name type="scientific">Molossus molossus</name>
    <name type="common">Pallas' mastiff bat</name>
    <name type="synonym">Vespertilio molossus</name>
    <dbReference type="NCBI Taxonomy" id="27622"/>
    <lineage>
        <taxon>Eukaryota</taxon>
        <taxon>Metazoa</taxon>
        <taxon>Chordata</taxon>
        <taxon>Craniata</taxon>
        <taxon>Vertebrata</taxon>
        <taxon>Euteleostomi</taxon>
        <taxon>Mammalia</taxon>
        <taxon>Eutheria</taxon>
        <taxon>Laurasiatheria</taxon>
        <taxon>Chiroptera</taxon>
        <taxon>Yangochiroptera</taxon>
        <taxon>Molossidae</taxon>
        <taxon>Molossus</taxon>
    </lineage>
</organism>